<accession>A0AAD4JX81</accession>
<evidence type="ECO:0000256" key="3">
    <source>
        <dbReference type="ARBA" id="ARBA00022448"/>
    </source>
</evidence>
<dbReference type="EMBL" id="JAJJHW010002585">
    <property type="protein sequence ID" value="KAH8369579.1"/>
    <property type="molecule type" value="Genomic_DNA"/>
</dbReference>
<evidence type="ECO:0000256" key="1">
    <source>
        <dbReference type="ARBA" id="ARBA00004141"/>
    </source>
</evidence>
<feature type="transmembrane region" description="Helical" evidence="13">
    <location>
        <begin position="112"/>
        <end position="132"/>
    </location>
</feature>
<evidence type="ECO:0000256" key="12">
    <source>
        <dbReference type="ARBA" id="ARBA00068450"/>
    </source>
</evidence>
<dbReference type="PROSITE" id="PS50850">
    <property type="entry name" value="MFS"/>
    <property type="match status" value="1"/>
</dbReference>
<keyword evidence="4 13" id="KW-0812">Transmembrane</keyword>
<comment type="caution">
    <text evidence="15">The sequence shown here is derived from an EMBL/GenBank/DDBJ whole genome shotgun (WGS) entry which is preliminary data.</text>
</comment>
<feature type="domain" description="Major facilitator superfamily (MFS) profile" evidence="14">
    <location>
        <begin position="41"/>
        <end position="492"/>
    </location>
</feature>
<evidence type="ECO:0000256" key="4">
    <source>
        <dbReference type="ARBA" id="ARBA00022692"/>
    </source>
</evidence>
<keyword evidence="8" id="KW-0406">Ion transport</keyword>
<sequence>MTTALNMVKTGKYANEKIFGVRHVQCILCFFCLTLAYAWRVNLSVALVAMTEQPNNTNVANHSLGDSSEEQQDLDSFSVDVSSISTQLRAQLTFLPRLPRQYYQFTEQEKSYLLSSFFWGYIVTQVPGGYIAQRYGAKMLLLSGLAACGILTLLTPLSVKLGGWQAMGVIRVLEGLTQGAVHPATHSLLSKWAPANERGMLATICYSGAQFGTILMMATSGFIADSFAGWPAIFYCGGACGFIWVVFWWIFAASTPEEHRTITREELKFIEESRTVGKMQDSHKMAPTPWTAIFTSMPFMSLLIVHCTHMWGFWTLLTQIPSYMKNIYDIDIKSSALLSSLPYTVMMVLSFFFVWLSKVLQNKKSLSLSFNRKFFNTVGHWIPMCSLIALGYVPRENAALAVGLLTLTVGISAATYLGFQVNHIDLSPNYAGTLMGLTNGAANVMSALAPLAVGQIVQNPQNVHEWRTVFFLAAAFYFVGNLLFVIFGRTETQWWDSPEVDADSMEAGVPLNSNPADV</sequence>
<evidence type="ECO:0000256" key="11">
    <source>
        <dbReference type="ARBA" id="ARBA00054632"/>
    </source>
</evidence>
<feature type="non-terminal residue" evidence="15">
    <location>
        <position position="1"/>
    </location>
</feature>
<feature type="transmembrane region" description="Helical" evidence="13">
    <location>
        <begin position="374"/>
        <end position="393"/>
    </location>
</feature>
<dbReference type="InterPro" id="IPR050382">
    <property type="entry name" value="MFS_Na/Anion_cotransporter"/>
</dbReference>
<dbReference type="SUPFAM" id="SSF103473">
    <property type="entry name" value="MFS general substrate transporter"/>
    <property type="match status" value="1"/>
</dbReference>
<evidence type="ECO:0000256" key="2">
    <source>
        <dbReference type="ARBA" id="ARBA00008586"/>
    </source>
</evidence>
<dbReference type="GO" id="GO:0006814">
    <property type="term" value="P:sodium ion transport"/>
    <property type="evidence" value="ECO:0007669"/>
    <property type="project" value="UniProtKB-KW"/>
</dbReference>
<keyword evidence="7" id="KW-0915">Sodium</keyword>
<dbReference type="CDD" id="cd17318">
    <property type="entry name" value="MFS_SLC17"/>
    <property type="match status" value="1"/>
</dbReference>
<protein>
    <recommendedName>
        <fullName evidence="12">Putative inorganic phosphate cotransporter</fullName>
    </recommendedName>
</protein>
<comment type="subcellular location">
    <subcellularLocation>
        <location evidence="1">Membrane</location>
        <topology evidence="1">Multi-pass membrane protein</topology>
    </subcellularLocation>
</comment>
<dbReference type="Gene3D" id="1.20.1250.20">
    <property type="entry name" value="MFS general substrate transporter like domains"/>
    <property type="match status" value="2"/>
</dbReference>
<reference evidence="15" key="1">
    <citation type="journal article" date="2021" name="Mol. Ecol. Resour.">
        <title>Phylogenomic analyses of the genus Drosophila reveals genomic signals of climate adaptation.</title>
        <authorList>
            <person name="Li F."/>
            <person name="Rane R.V."/>
            <person name="Luria V."/>
            <person name="Xiong Z."/>
            <person name="Chen J."/>
            <person name="Li Z."/>
            <person name="Catullo R.A."/>
            <person name="Griffin P.C."/>
            <person name="Schiffer M."/>
            <person name="Pearce S."/>
            <person name="Lee S.F."/>
            <person name="McElroy K."/>
            <person name="Stocker A."/>
            <person name="Shirriffs J."/>
            <person name="Cockerell F."/>
            <person name="Coppin C."/>
            <person name="Sgro C.M."/>
            <person name="Karger A."/>
            <person name="Cain J.W."/>
            <person name="Weber J.A."/>
            <person name="Santpere G."/>
            <person name="Kirschner M.W."/>
            <person name="Hoffmann A.A."/>
            <person name="Oakeshott J.G."/>
            <person name="Zhang G."/>
        </authorList>
    </citation>
    <scope>NUCLEOTIDE SEQUENCE</scope>
    <source>
        <strain evidence="15">BGI-SZ-2011g</strain>
    </source>
</reference>
<dbReference type="GO" id="GO:0015293">
    <property type="term" value="F:symporter activity"/>
    <property type="evidence" value="ECO:0007669"/>
    <property type="project" value="UniProtKB-KW"/>
</dbReference>
<name>A0AAD4JX81_9MUSC</name>
<feature type="transmembrane region" description="Helical" evidence="13">
    <location>
        <begin position="439"/>
        <end position="457"/>
    </location>
</feature>
<dbReference type="PANTHER" id="PTHR11662:SF280">
    <property type="entry name" value="FI21844P1-RELATED"/>
    <property type="match status" value="1"/>
</dbReference>
<evidence type="ECO:0000256" key="5">
    <source>
        <dbReference type="ARBA" id="ARBA00022847"/>
    </source>
</evidence>
<keyword evidence="6 13" id="KW-1133">Transmembrane helix</keyword>
<gene>
    <name evidence="15" type="ORF">KR093_000207</name>
</gene>
<evidence type="ECO:0000256" key="10">
    <source>
        <dbReference type="ARBA" id="ARBA00023201"/>
    </source>
</evidence>
<feature type="transmembrane region" description="Helical" evidence="13">
    <location>
        <begin position="21"/>
        <end position="39"/>
    </location>
</feature>
<dbReference type="GO" id="GO:0016020">
    <property type="term" value="C:membrane"/>
    <property type="evidence" value="ECO:0007669"/>
    <property type="project" value="UniProtKB-SubCell"/>
</dbReference>
<dbReference type="FunFam" id="1.20.1250.20:FF:000003">
    <property type="entry name" value="Solute carrier family 17 member 3"/>
    <property type="match status" value="1"/>
</dbReference>
<dbReference type="AlphaFoldDB" id="A0AAD4JX81"/>
<feature type="transmembrane region" description="Helical" evidence="13">
    <location>
        <begin position="199"/>
        <end position="218"/>
    </location>
</feature>
<evidence type="ECO:0000256" key="7">
    <source>
        <dbReference type="ARBA" id="ARBA00023053"/>
    </source>
</evidence>
<keyword evidence="3" id="KW-0813">Transport</keyword>
<evidence type="ECO:0000256" key="8">
    <source>
        <dbReference type="ARBA" id="ARBA00023065"/>
    </source>
</evidence>
<dbReference type="PANTHER" id="PTHR11662">
    <property type="entry name" value="SOLUTE CARRIER FAMILY 17"/>
    <property type="match status" value="1"/>
</dbReference>
<evidence type="ECO:0000256" key="13">
    <source>
        <dbReference type="SAM" id="Phobius"/>
    </source>
</evidence>
<evidence type="ECO:0000256" key="9">
    <source>
        <dbReference type="ARBA" id="ARBA00023136"/>
    </source>
</evidence>
<dbReference type="InterPro" id="IPR011701">
    <property type="entry name" value="MFS"/>
</dbReference>
<dbReference type="Proteomes" id="UP001200034">
    <property type="component" value="Unassembled WGS sequence"/>
</dbReference>
<feature type="transmembrane region" description="Helical" evidence="13">
    <location>
        <begin position="335"/>
        <end position="354"/>
    </location>
</feature>
<dbReference type="Pfam" id="PF07690">
    <property type="entry name" value="MFS_1"/>
    <property type="match status" value="1"/>
</dbReference>
<keyword evidence="16" id="KW-1185">Reference proteome</keyword>
<dbReference type="FunFam" id="1.20.1250.20:FF:000144">
    <property type="entry name" value="Picot, isoform B"/>
    <property type="match status" value="1"/>
</dbReference>
<feature type="transmembrane region" description="Helical" evidence="13">
    <location>
        <begin position="400"/>
        <end position="419"/>
    </location>
</feature>
<evidence type="ECO:0000256" key="6">
    <source>
        <dbReference type="ARBA" id="ARBA00022989"/>
    </source>
</evidence>
<feature type="transmembrane region" description="Helical" evidence="13">
    <location>
        <begin position="290"/>
        <end position="314"/>
    </location>
</feature>
<dbReference type="InterPro" id="IPR036259">
    <property type="entry name" value="MFS_trans_sf"/>
</dbReference>
<keyword evidence="9 13" id="KW-0472">Membrane</keyword>
<dbReference type="GO" id="GO:0006820">
    <property type="term" value="P:monoatomic anion transport"/>
    <property type="evidence" value="ECO:0007669"/>
    <property type="project" value="TreeGrafter"/>
</dbReference>
<evidence type="ECO:0000313" key="16">
    <source>
        <dbReference type="Proteomes" id="UP001200034"/>
    </source>
</evidence>
<proteinExistence type="inferred from homology"/>
<comment type="function">
    <text evidence="11">May be an inorganic phosphate cotransporter.</text>
</comment>
<feature type="transmembrane region" description="Helical" evidence="13">
    <location>
        <begin position="469"/>
        <end position="488"/>
    </location>
</feature>
<feature type="transmembrane region" description="Helical" evidence="13">
    <location>
        <begin position="139"/>
        <end position="159"/>
    </location>
</feature>
<evidence type="ECO:0000259" key="14">
    <source>
        <dbReference type="PROSITE" id="PS50850"/>
    </source>
</evidence>
<dbReference type="InterPro" id="IPR020846">
    <property type="entry name" value="MFS_dom"/>
</dbReference>
<keyword evidence="10" id="KW-0739">Sodium transport</keyword>
<feature type="transmembrane region" description="Helical" evidence="13">
    <location>
        <begin position="230"/>
        <end position="251"/>
    </location>
</feature>
<organism evidence="15 16">
    <name type="scientific">Drosophila rubida</name>
    <dbReference type="NCBI Taxonomy" id="30044"/>
    <lineage>
        <taxon>Eukaryota</taxon>
        <taxon>Metazoa</taxon>
        <taxon>Ecdysozoa</taxon>
        <taxon>Arthropoda</taxon>
        <taxon>Hexapoda</taxon>
        <taxon>Insecta</taxon>
        <taxon>Pterygota</taxon>
        <taxon>Neoptera</taxon>
        <taxon>Endopterygota</taxon>
        <taxon>Diptera</taxon>
        <taxon>Brachycera</taxon>
        <taxon>Muscomorpha</taxon>
        <taxon>Ephydroidea</taxon>
        <taxon>Drosophilidae</taxon>
        <taxon>Drosophila</taxon>
    </lineage>
</organism>
<evidence type="ECO:0000313" key="15">
    <source>
        <dbReference type="EMBL" id="KAH8369579.1"/>
    </source>
</evidence>
<keyword evidence="5" id="KW-0769">Symport</keyword>
<comment type="similarity">
    <text evidence="2">Belongs to the major facilitator superfamily. Sodium/anion cotransporter family.</text>
</comment>